<dbReference type="CDD" id="cd20653">
    <property type="entry name" value="CYP81"/>
    <property type="match status" value="1"/>
</dbReference>
<dbReference type="GO" id="GO:0016020">
    <property type="term" value="C:membrane"/>
    <property type="evidence" value="ECO:0007669"/>
    <property type="project" value="UniProtKB-SubCell"/>
</dbReference>
<comment type="pathway">
    <text evidence="8">Flavonoid metabolism.</text>
</comment>
<name>A0AAW2R4J8_SESRA</name>
<dbReference type="PANTHER" id="PTHR47947:SF24">
    <property type="entry name" value="ISOFLAVONE 2'-HYDROXYLASE-LIKE"/>
    <property type="match status" value="1"/>
</dbReference>
<dbReference type="GO" id="GO:0005506">
    <property type="term" value="F:iron ion binding"/>
    <property type="evidence" value="ECO:0007669"/>
    <property type="project" value="InterPro"/>
</dbReference>
<evidence type="ECO:0000256" key="1">
    <source>
        <dbReference type="ARBA" id="ARBA00001971"/>
    </source>
</evidence>
<evidence type="ECO:0000256" key="14">
    <source>
        <dbReference type="PIRSR" id="PIRSR602401-1"/>
    </source>
</evidence>
<comment type="catalytic activity">
    <reaction evidence="10">
        <text>genkwanin + reduced [NADPH--hemoprotein reductase] + O2 = scutellarein 7-methyl ether + oxidized [NADPH--hemoprotein reductase] + H2O</text>
        <dbReference type="Rhea" id="RHEA:73427"/>
        <dbReference type="Rhea" id="RHEA-COMP:11964"/>
        <dbReference type="Rhea" id="RHEA-COMP:11965"/>
        <dbReference type="ChEBI" id="CHEBI:15377"/>
        <dbReference type="ChEBI" id="CHEBI:15379"/>
        <dbReference type="ChEBI" id="CHEBI:57618"/>
        <dbReference type="ChEBI" id="CHEBI:58210"/>
        <dbReference type="ChEBI" id="CHEBI:192700"/>
        <dbReference type="ChEBI" id="CHEBI:192701"/>
    </reaction>
    <physiologicalReaction direction="left-to-right" evidence="10">
        <dbReference type="Rhea" id="RHEA:73428"/>
    </physiologicalReaction>
</comment>
<evidence type="ECO:0000256" key="11">
    <source>
        <dbReference type="ARBA" id="ARBA00052049"/>
    </source>
</evidence>
<evidence type="ECO:0000313" key="18">
    <source>
        <dbReference type="EMBL" id="KAL0375147.1"/>
    </source>
</evidence>
<feature type="binding site" description="axial binding residue" evidence="14">
    <location>
        <position position="453"/>
    </location>
    <ligand>
        <name>heme</name>
        <dbReference type="ChEBI" id="CHEBI:30413"/>
    </ligand>
    <ligandPart>
        <name>Fe</name>
        <dbReference type="ChEBI" id="CHEBI:18248"/>
    </ligandPart>
</feature>
<organism evidence="18">
    <name type="scientific">Sesamum radiatum</name>
    <name type="common">Black benniseed</name>
    <dbReference type="NCBI Taxonomy" id="300843"/>
    <lineage>
        <taxon>Eukaryota</taxon>
        <taxon>Viridiplantae</taxon>
        <taxon>Streptophyta</taxon>
        <taxon>Embryophyta</taxon>
        <taxon>Tracheophyta</taxon>
        <taxon>Spermatophyta</taxon>
        <taxon>Magnoliopsida</taxon>
        <taxon>eudicotyledons</taxon>
        <taxon>Gunneridae</taxon>
        <taxon>Pentapetalae</taxon>
        <taxon>asterids</taxon>
        <taxon>lamiids</taxon>
        <taxon>Lamiales</taxon>
        <taxon>Pedaliaceae</taxon>
        <taxon>Sesamum</taxon>
    </lineage>
</organism>
<keyword evidence="17" id="KW-1133">Transmembrane helix</keyword>
<accession>A0AAW2R4J8</accession>
<reference evidence="18" key="2">
    <citation type="journal article" date="2024" name="Plant">
        <title>Genomic evolution and insights into agronomic trait innovations of Sesamum species.</title>
        <authorList>
            <person name="Miao H."/>
            <person name="Wang L."/>
            <person name="Qu L."/>
            <person name="Liu H."/>
            <person name="Sun Y."/>
            <person name="Le M."/>
            <person name="Wang Q."/>
            <person name="Wei S."/>
            <person name="Zheng Y."/>
            <person name="Lin W."/>
            <person name="Duan Y."/>
            <person name="Cao H."/>
            <person name="Xiong S."/>
            <person name="Wang X."/>
            <person name="Wei L."/>
            <person name="Li C."/>
            <person name="Ma Q."/>
            <person name="Ju M."/>
            <person name="Zhao R."/>
            <person name="Li G."/>
            <person name="Mu C."/>
            <person name="Tian Q."/>
            <person name="Mei H."/>
            <person name="Zhang T."/>
            <person name="Gao T."/>
            <person name="Zhang H."/>
        </authorList>
    </citation>
    <scope>NUCLEOTIDE SEQUENCE</scope>
    <source>
        <strain evidence="18">G02</strain>
    </source>
</reference>
<evidence type="ECO:0000256" key="3">
    <source>
        <dbReference type="ARBA" id="ARBA00022617"/>
    </source>
</evidence>
<dbReference type="GO" id="GO:0016705">
    <property type="term" value="F:oxidoreductase activity, acting on paired donors, with incorporation or reduction of molecular oxygen"/>
    <property type="evidence" value="ECO:0007669"/>
    <property type="project" value="InterPro"/>
</dbReference>
<dbReference type="GO" id="GO:0004497">
    <property type="term" value="F:monooxygenase activity"/>
    <property type="evidence" value="ECO:0007669"/>
    <property type="project" value="UniProtKB-KW"/>
</dbReference>
<dbReference type="FunFam" id="1.10.630.10:FF:000026">
    <property type="entry name" value="Cytochrome P450 82C4"/>
    <property type="match status" value="1"/>
</dbReference>
<dbReference type="InterPro" id="IPR002401">
    <property type="entry name" value="Cyt_P450_E_grp-I"/>
</dbReference>
<evidence type="ECO:0000256" key="7">
    <source>
        <dbReference type="ARBA" id="ARBA00023033"/>
    </source>
</evidence>
<gene>
    <name evidence="18" type="ORF">Sradi_3430400</name>
</gene>
<evidence type="ECO:0000256" key="12">
    <source>
        <dbReference type="ARBA" id="ARBA00052216"/>
    </source>
</evidence>
<dbReference type="SUPFAM" id="SSF48264">
    <property type="entry name" value="Cytochrome P450"/>
    <property type="match status" value="1"/>
</dbReference>
<dbReference type="PRINTS" id="PR00385">
    <property type="entry name" value="P450"/>
</dbReference>
<proteinExistence type="predicted"/>
<sequence length="740" mass="83969">MEVQLCFFISPIILLALYSITLHVLNKLRNLPPSPFPALSFIGHIYLLKQPFHRSLSDVSRRYGPALFLQLGSRSVLLISSPSLAEECLTKNDLIFANRPKLLNGRYFGYNYTSLSWSPHGEHWRNLRRISMVELLSSQRMQMLSCIRADETLTLVRNLFHVTRGDPDKVLEVKSALFEFMFNVLTRMITGKRYYGKNVEKSKEAKILEEIERETSKVAFETNVVDFLPVMRWFGYKDVEKKLNLIREKRDKFMQRVIEEHRRVRSASAGESDNAAIISSKSKTIVEVLLDLQASQPQYYTDQTIRNLLLVLLQGGSSTSTIALEWAFSLLLDNPQTLKKAQAEIDARVGHNRLITESDVAELPYLRHIILETLRLHPPASILLPHFSSAECAVGGFRVPAGTILLVNVWEIHHNPKTWADPEKFRPERFEGFDLKRDLGFKLLPFGSGRRACPGENLGLTIIGLGLGSLIQCFDWEKVGEIDMKEEGMVFFPVHKENVSWTPIAVINEDTERVEGLKMSGKENADANLSEMEGEDSVRTVNCLRVRLLAERVASRNARQEADQLENKLLELENLLKEEAKSRNRAEKKLKFLMKRLQSMNIPYATDESEHSGLLDTTDISSPSSLASSSTKQPEKGEIQQMNISTVSESQESNENVKSSNGDFAYRSNGCLNQEDGHDPDNHVDNSMALVPVDVPQKNQTIDPEVLDTTVKEVLDALRRAKEQLQSSMERRRMSMIKVG</sequence>
<dbReference type="AlphaFoldDB" id="A0AAW2R4J8"/>
<dbReference type="InterPro" id="IPR017972">
    <property type="entry name" value="Cyt_P450_CS"/>
</dbReference>
<evidence type="ECO:0000256" key="2">
    <source>
        <dbReference type="ARBA" id="ARBA00004167"/>
    </source>
</evidence>
<dbReference type="Gene3D" id="1.10.630.10">
    <property type="entry name" value="Cytochrome P450"/>
    <property type="match status" value="1"/>
</dbReference>
<evidence type="ECO:0000256" key="4">
    <source>
        <dbReference type="ARBA" id="ARBA00022723"/>
    </source>
</evidence>
<feature type="compositionally biased region" description="Low complexity" evidence="16">
    <location>
        <begin position="621"/>
        <end position="630"/>
    </location>
</feature>
<comment type="caution">
    <text evidence="18">The sequence shown here is derived from an EMBL/GenBank/DDBJ whole genome shotgun (WGS) entry which is preliminary data.</text>
</comment>
<evidence type="ECO:0000256" key="5">
    <source>
        <dbReference type="ARBA" id="ARBA00023002"/>
    </source>
</evidence>
<reference evidence="18" key="1">
    <citation type="submission" date="2020-06" db="EMBL/GenBank/DDBJ databases">
        <authorList>
            <person name="Li T."/>
            <person name="Hu X."/>
            <person name="Zhang T."/>
            <person name="Song X."/>
            <person name="Zhang H."/>
            <person name="Dai N."/>
            <person name="Sheng W."/>
            <person name="Hou X."/>
            <person name="Wei L."/>
        </authorList>
    </citation>
    <scope>NUCLEOTIDE SEQUENCE</scope>
    <source>
        <strain evidence="18">G02</strain>
        <tissue evidence="18">Leaf</tissue>
    </source>
</reference>
<dbReference type="PANTHER" id="PTHR47947">
    <property type="entry name" value="CYTOCHROME P450 82C3-RELATED"/>
    <property type="match status" value="1"/>
</dbReference>
<evidence type="ECO:0000256" key="8">
    <source>
        <dbReference type="ARBA" id="ARBA00034479"/>
    </source>
</evidence>
<keyword evidence="5" id="KW-0560">Oxidoreductase</keyword>
<feature type="compositionally biased region" description="Polar residues" evidence="16">
    <location>
        <begin position="640"/>
        <end position="662"/>
    </location>
</feature>
<keyword evidence="15" id="KW-0175">Coiled coil</keyword>
<keyword evidence="6 14" id="KW-0408">Iron</keyword>
<feature type="transmembrane region" description="Helical" evidence="17">
    <location>
        <begin position="5"/>
        <end position="25"/>
    </location>
</feature>
<keyword evidence="17" id="KW-0472">Membrane</keyword>
<feature type="region of interest" description="Disordered" evidence="16">
    <location>
        <begin position="608"/>
        <end position="682"/>
    </location>
</feature>
<evidence type="ECO:0000256" key="16">
    <source>
        <dbReference type="SAM" id="MobiDB-lite"/>
    </source>
</evidence>
<keyword evidence="3 14" id="KW-0349">Heme</keyword>
<evidence type="ECO:0000256" key="17">
    <source>
        <dbReference type="SAM" id="Phobius"/>
    </source>
</evidence>
<keyword evidence="4 14" id="KW-0479">Metal-binding</keyword>
<comment type="catalytic activity">
    <reaction evidence="9">
        <text>(2S)-sakuranetin + reduced [NADPH--hemoprotein reductase] + O2 = (2S)-7-methylcarthamidin + oxidized [NADPH--hemoprotein reductase] + H2O + H(+)</text>
        <dbReference type="Rhea" id="RHEA:73431"/>
        <dbReference type="Rhea" id="RHEA-COMP:11964"/>
        <dbReference type="Rhea" id="RHEA-COMP:11965"/>
        <dbReference type="ChEBI" id="CHEBI:15377"/>
        <dbReference type="ChEBI" id="CHEBI:15378"/>
        <dbReference type="ChEBI" id="CHEBI:15379"/>
        <dbReference type="ChEBI" id="CHEBI:28927"/>
        <dbReference type="ChEBI" id="CHEBI:57618"/>
        <dbReference type="ChEBI" id="CHEBI:58210"/>
        <dbReference type="ChEBI" id="CHEBI:192815"/>
    </reaction>
    <physiologicalReaction direction="left-to-right" evidence="9">
        <dbReference type="Rhea" id="RHEA:73432"/>
    </physiologicalReaction>
</comment>
<evidence type="ECO:0000256" key="6">
    <source>
        <dbReference type="ARBA" id="ARBA00023004"/>
    </source>
</evidence>
<evidence type="ECO:0000256" key="9">
    <source>
        <dbReference type="ARBA" id="ARBA00050930"/>
    </source>
</evidence>
<evidence type="ECO:0000256" key="10">
    <source>
        <dbReference type="ARBA" id="ARBA00051691"/>
    </source>
</evidence>
<dbReference type="Pfam" id="PF00067">
    <property type="entry name" value="p450"/>
    <property type="match status" value="1"/>
</dbReference>
<evidence type="ECO:0000256" key="13">
    <source>
        <dbReference type="ARBA" id="ARBA00067499"/>
    </source>
</evidence>
<keyword evidence="17" id="KW-0812">Transmembrane</keyword>
<dbReference type="GO" id="GO:0020037">
    <property type="term" value="F:heme binding"/>
    <property type="evidence" value="ECO:0007669"/>
    <property type="project" value="InterPro"/>
</dbReference>
<dbReference type="InterPro" id="IPR036396">
    <property type="entry name" value="Cyt_P450_sf"/>
</dbReference>
<protein>
    <recommendedName>
        <fullName evidence="13">Flavonoid-6-hydroxylase</fullName>
    </recommendedName>
</protein>
<dbReference type="InterPro" id="IPR001128">
    <property type="entry name" value="Cyt_P450"/>
</dbReference>
<dbReference type="PRINTS" id="PR00463">
    <property type="entry name" value="EP450I"/>
</dbReference>
<feature type="coiled-coil region" evidence="15">
    <location>
        <begin position="548"/>
        <end position="596"/>
    </location>
</feature>
<comment type="catalytic activity">
    <reaction evidence="11">
        <text>(2S)-naringenin 4',7-dimethyl ether + reduced [NADPH--hemoprotein reductase] + O2 = (2S)-carthamidin-4',7-dimethyl ether + oxidized [NADPH--hemoprotein reductase] + H2O + H(+)</text>
        <dbReference type="Rhea" id="RHEA:73439"/>
        <dbReference type="Rhea" id="RHEA-COMP:11964"/>
        <dbReference type="Rhea" id="RHEA-COMP:11965"/>
        <dbReference type="ChEBI" id="CHEBI:15377"/>
        <dbReference type="ChEBI" id="CHEBI:15378"/>
        <dbReference type="ChEBI" id="CHEBI:15379"/>
        <dbReference type="ChEBI" id="CHEBI:57618"/>
        <dbReference type="ChEBI" id="CHEBI:58210"/>
        <dbReference type="ChEBI" id="CHEBI:192816"/>
        <dbReference type="ChEBI" id="CHEBI:192817"/>
    </reaction>
    <physiologicalReaction direction="left-to-right" evidence="11">
        <dbReference type="Rhea" id="RHEA:73440"/>
    </physiologicalReaction>
</comment>
<dbReference type="PROSITE" id="PS00086">
    <property type="entry name" value="CYTOCHROME_P450"/>
    <property type="match status" value="1"/>
</dbReference>
<keyword evidence="7" id="KW-0503">Monooxygenase</keyword>
<comment type="subcellular location">
    <subcellularLocation>
        <location evidence="2">Membrane</location>
        <topology evidence="2">Single-pass membrane protein</topology>
    </subcellularLocation>
</comment>
<comment type="cofactor">
    <cofactor evidence="1 14">
        <name>heme</name>
        <dbReference type="ChEBI" id="CHEBI:30413"/>
    </cofactor>
</comment>
<evidence type="ECO:0000256" key="15">
    <source>
        <dbReference type="SAM" id="Coils"/>
    </source>
</evidence>
<comment type="catalytic activity">
    <reaction evidence="12">
        <text>apigenin 4',7-dimethyl ether + reduced [NADPH--hemoprotein reductase] + O2 = ladanein + oxidized [NADPH--hemoprotein reductase] + H2O + H(+)</text>
        <dbReference type="Rhea" id="RHEA:73435"/>
        <dbReference type="Rhea" id="RHEA-COMP:11964"/>
        <dbReference type="Rhea" id="RHEA-COMP:11965"/>
        <dbReference type="ChEBI" id="CHEBI:2769"/>
        <dbReference type="ChEBI" id="CHEBI:15377"/>
        <dbReference type="ChEBI" id="CHEBI:15378"/>
        <dbReference type="ChEBI" id="CHEBI:15379"/>
        <dbReference type="ChEBI" id="CHEBI:57618"/>
        <dbReference type="ChEBI" id="CHEBI:58210"/>
        <dbReference type="ChEBI" id="CHEBI:192702"/>
    </reaction>
    <physiologicalReaction direction="left-to-right" evidence="12">
        <dbReference type="Rhea" id="RHEA:73436"/>
    </physiologicalReaction>
</comment>
<dbReference type="InterPro" id="IPR050651">
    <property type="entry name" value="Plant_Cytochrome_P450_Monoox"/>
</dbReference>
<dbReference type="EMBL" id="JACGWJ010000014">
    <property type="protein sequence ID" value="KAL0375147.1"/>
    <property type="molecule type" value="Genomic_DNA"/>
</dbReference>